<name>A0A1H8M0H7_9PROT</name>
<reference evidence="1 2" key="1">
    <citation type="submission" date="2016-10" db="EMBL/GenBank/DDBJ databases">
        <authorList>
            <person name="de Groot N.N."/>
        </authorList>
    </citation>
    <scope>NUCLEOTIDE SEQUENCE [LARGE SCALE GENOMIC DNA]</scope>
    <source>
        <strain evidence="1 2">Nl18</strain>
    </source>
</reference>
<organism evidence="1 2">
    <name type="scientific">Nitrosospira multiformis</name>
    <dbReference type="NCBI Taxonomy" id="1231"/>
    <lineage>
        <taxon>Bacteria</taxon>
        <taxon>Pseudomonadati</taxon>
        <taxon>Pseudomonadota</taxon>
        <taxon>Betaproteobacteria</taxon>
        <taxon>Nitrosomonadales</taxon>
        <taxon>Nitrosomonadaceae</taxon>
        <taxon>Nitrosospira</taxon>
    </lineage>
</organism>
<dbReference type="EMBL" id="FOCT01000011">
    <property type="protein sequence ID" value="SEO10770.1"/>
    <property type="molecule type" value="Genomic_DNA"/>
</dbReference>
<dbReference type="AlphaFoldDB" id="A0A1H8M0H7"/>
<dbReference type="Proteomes" id="UP000183898">
    <property type="component" value="Unassembled WGS sequence"/>
</dbReference>
<sequence length="94" mass="10453">MDLGTAFRQIAETAAKESRKSTTSWRSEASIHCCNEIQEVINACEVPFTPHELGGSYITIAESIDISAYALKRLVSNKMSNDVTEVILLTMWND</sequence>
<evidence type="ECO:0000313" key="2">
    <source>
        <dbReference type="Proteomes" id="UP000183898"/>
    </source>
</evidence>
<accession>A0A1H8M0H7</accession>
<proteinExistence type="predicted"/>
<protein>
    <submittedName>
        <fullName evidence="1">Uncharacterized protein</fullName>
    </submittedName>
</protein>
<evidence type="ECO:0000313" key="1">
    <source>
        <dbReference type="EMBL" id="SEO10770.1"/>
    </source>
</evidence>
<dbReference type="RefSeq" id="WP_175463260.1">
    <property type="nucleotide sequence ID" value="NZ_FOCT01000011.1"/>
</dbReference>
<gene>
    <name evidence="1" type="ORF">SAMN05216404_111108</name>
</gene>